<feature type="region of interest" description="Disordered" evidence="1">
    <location>
        <begin position="796"/>
        <end position="1045"/>
    </location>
</feature>
<dbReference type="Proteomes" id="UP000693970">
    <property type="component" value="Unassembled WGS sequence"/>
</dbReference>
<sequence>MGDDEEAAAAAAQMGGRSGYGGEDIRPTSQSLSSEHLLSQLMTALAAGARSVQGLPLGDDFDYQSSFPEFRRLMEDSQGCLMEALVMTLEEAAAATPSYQPPFSISSYGDSTDPASDGGTSSLFHFENLDDPLLYETCTDLCDALLEQAERSSLHGNESLTEQLQAIKSHAQTSFGRLLNGIVEMEKPQQVFSFGAGADSKINLRDRPFLPPYLQKKYHAKQELDMEALKRDGHGLETKFGEAKPTARVASNIVAPDHYYEHPYLPELQSLEYPDWELQAPQEQVSVTKDENLIDNATWIDTPEALADLKSKLERPSVREVAIDLEAHSYRTFGGMICLIQMSFDDSDDTEKPKDYLIDPFPIWDLIHNALAPTLSNPNVVKVFHGADSDVVWLQRDFGLYVVNLFDTGRAARALRLPSYGFSHVLERYVDGARADKSHQLADWRQRPLPEAMKEYAIMDTHYLLDIYRALKYDLAKSKETTIEKVLDDSRKVCTIRYAPEPFRPDGYRSLTQRRGHKTELNSRQEEVLKALWEWRDQTSRKFDESHAYVCTNAQLMRLAMACPTNLSTLQSLMQPMPPLLIRNSKEVLSLIQDRLRELQRTKNNAGPPSSAFFKPAVSTRFEDVEYGGENRPSPRTLMSPVLGTEALYRQAGWISPANDHLSGDMNDLEVEEIVTTSATEDDADDEKDDGDIRRSGTKQSKGKKSARKPRRGVAVHEANQNYQTQQFTSHSLQLGGGVAEKAGDHGGIIDGFGPVRAVHSSPEELEEAVDVAMTNAAQIRTTQESRGIIGLMSSAELASEEVDDNGDGDSDQEDEKEKSEQEEFVIPRSVREIYRISNRNRRNKKTTSPGPPEPKPEELDELAKADEVLKARSSRGKNYIDAIPVVPCSPKRQRTKSLGAASLSSSDEAGGQESLGKSRDDDIALMQEVGWIDSKEEMDNLLMGRPHLEGDDDDSSDDGGGKHGETPKPFDYSNVGSIGAFAPTPSANPFFAGAALAGGHLNQQFVKPDKKKPTGTSRGSNKPSRRQAERPEKREGRSQAYKKK</sequence>
<dbReference type="SMART" id="SM00341">
    <property type="entry name" value="HRDC"/>
    <property type="match status" value="1"/>
</dbReference>
<feature type="compositionally biased region" description="Acidic residues" evidence="1">
    <location>
        <begin position="680"/>
        <end position="690"/>
    </location>
</feature>
<keyword evidence="3" id="KW-0269">Exonuclease</keyword>
<dbReference type="OrthoDB" id="2250022at2759"/>
<dbReference type="EMBL" id="JAGRRH010000025">
    <property type="protein sequence ID" value="KAG7342034.1"/>
    <property type="molecule type" value="Genomic_DNA"/>
</dbReference>
<keyword evidence="3" id="KW-0378">Hydrolase</keyword>
<organism evidence="3 4">
    <name type="scientific">Nitzschia inconspicua</name>
    <dbReference type="NCBI Taxonomy" id="303405"/>
    <lineage>
        <taxon>Eukaryota</taxon>
        <taxon>Sar</taxon>
        <taxon>Stramenopiles</taxon>
        <taxon>Ochrophyta</taxon>
        <taxon>Bacillariophyta</taxon>
        <taxon>Bacillariophyceae</taxon>
        <taxon>Bacillariophycidae</taxon>
        <taxon>Bacillariales</taxon>
        <taxon>Bacillariaceae</taxon>
        <taxon>Nitzschia</taxon>
    </lineage>
</organism>
<dbReference type="AlphaFoldDB" id="A0A9K3KE45"/>
<evidence type="ECO:0000259" key="2">
    <source>
        <dbReference type="PROSITE" id="PS50967"/>
    </source>
</evidence>
<name>A0A9K3KE45_9STRA</name>
<dbReference type="PANTHER" id="PTHR12124">
    <property type="entry name" value="POLYMYOSITIS/SCLERODERMA AUTOANTIGEN-RELATED"/>
    <property type="match status" value="1"/>
</dbReference>
<evidence type="ECO:0000256" key="1">
    <source>
        <dbReference type="SAM" id="MobiDB-lite"/>
    </source>
</evidence>
<gene>
    <name evidence="3" type="ORF">IV203_007126</name>
</gene>
<dbReference type="GO" id="GO:0071037">
    <property type="term" value="P:nuclear polyadenylation-dependent snRNA catabolic process"/>
    <property type="evidence" value="ECO:0007669"/>
    <property type="project" value="TreeGrafter"/>
</dbReference>
<feature type="compositionally biased region" description="Basic residues" evidence="1">
    <location>
        <begin position="701"/>
        <end position="714"/>
    </location>
</feature>
<dbReference type="InterPro" id="IPR045092">
    <property type="entry name" value="Rrp6-like"/>
</dbReference>
<feature type="region of interest" description="Disordered" evidence="1">
    <location>
        <begin position="677"/>
        <end position="715"/>
    </location>
</feature>
<dbReference type="GO" id="GO:0000176">
    <property type="term" value="C:nuclear exosome (RNase complex)"/>
    <property type="evidence" value="ECO:0007669"/>
    <property type="project" value="TreeGrafter"/>
</dbReference>
<evidence type="ECO:0000313" key="3">
    <source>
        <dbReference type="EMBL" id="KAG7342034.1"/>
    </source>
</evidence>
<reference evidence="3" key="1">
    <citation type="journal article" date="2021" name="Sci. Rep.">
        <title>Diploid genomic architecture of Nitzschia inconspicua, an elite biomass production diatom.</title>
        <authorList>
            <person name="Oliver A."/>
            <person name="Podell S."/>
            <person name="Pinowska A."/>
            <person name="Traller J.C."/>
            <person name="Smith S.R."/>
            <person name="McClure R."/>
            <person name="Beliaev A."/>
            <person name="Bohutskyi P."/>
            <person name="Hill E.A."/>
            <person name="Rabines A."/>
            <person name="Zheng H."/>
            <person name="Allen L.Z."/>
            <person name="Kuo A."/>
            <person name="Grigoriev I.V."/>
            <person name="Allen A.E."/>
            <person name="Hazlebeck D."/>
            <person name="Allen E.E."/>
        </authorList>
    </citation>
    <scope>NUCLEOTIDE SEQUENCE</scope>
    <source>
        <strain evidence="3">Hildebrandi</strain>
    </source>
</reference>
<feature type="compositionally biased region" description="Acidic residues" evidence="1">
    <location>
        <begin position="799"/>
        <end position="815"/>
    </location>
</feature>
<dbReference type="GO" id="GO:0071036">
    <property type="term" value="P:nuclear polyadenylation-dependent snoRNA catabolic process"/>
    <property type="evidence" value="ECO:0007669"/>
    <property type="project" value="TreeGrafter"/>
</dbReference>
<dbReference type="PROSITE" id="PS50967">
    <property type="entry name" value="HRDC"/>
    <property type="match status" value="1"/>
</dbReference>
<dbReference type="GO" id="GO:0071039">
    <property type="term" value="P:nuclear polyadenylation-dependent CUT catabolic process"/>
    <property type="evidence" value="ECO:0007669"/>
    <property type="project" value="TreeGrafter"/>
</dbReference>
<accession>A0A9K3KE45</accession>
<dbReference type="Pfam" id="PF00570">
    <property type="entry name" value="HRDC"/>
    <property type="match status" value="1"/>
</dbReference>
<keyword evidence="3" id="KW-0540">Nuclease</keyword>
<dbReference type="GO" id="GO:0000467">
    <property type="term" value="P:exonucleolytic trimming to generate mature 3'-end of 5.8S rRNA from tricistronic rRNA transcript (SSU-rRNA, 5.8S rRNA, LSU-rRNA)"/>
    <property type="evidence" value="ECO:0007669"/>
    <property type="project" value="InterPro"/>
</dbReference>
<dbReference type="GO" id="GO:0071040">
    <property type="term" value="P:nuclear polyadenylation-dependent antisense transcript catabolic process"/>
    <property type="evidence" value="ECO:0007669"/>
    <property type="project" value="TreeGrafter"/>
</dbReference>
<dbReference type="GO" id="GO:0000175">
    <property type="term" value="F:3'-5'-RNA exonuclease activity"/>
    <property type="evidence" value="ECO:0007669"/>
    <property type="project" value="InterPro"/>
</dbReference>
<dbReference type="GO" id="GO:0003727">
    <property type="term" value="F:single-stranded RNA binding"/>
    <property type="evidence" value="ECO:0007669"/>
    <property type="project" value="TreeGrafter"/>
</dbReference>
<dbReference type="GO" id="GO:0071035">
    <property type="term" value="P:nuclear polyadenylation-dependent rRNA catabolic process"/>
    <property type="evidence" value="ECO:0007669"/>
    <property type="project" value="TreeGrafter"/>
</dbReference>
<feature type="compositionally biased region" description="Basic and acidic residues" evidence="1">
    <location>
        <begin position="1027"/>
        <end position="1038"/>
    </location>
</feature>
<dbReference type="InterPro" id="IPR002121">
    <property type="entry name" value="HRDC_dom"/>
</dbReference>
<dbReference type="SMART" id="SM00474">
    <property type="entry name" value="35EXOc"/>
    <property type="match status" value="1"/>
</dbReference>
<feature type="compositionally biased region" description="Basic and acidic residues" evidence="1">
    <location>
        <begin position="855"/>
        <end position="871"/>
    </location>
</feature>
<evidence type="ECO:0000313" key="4">
    <source>
        <dbReference type="Proteomes" id="UP000693970"/>
    </source>
</evidence>
<feature type="compositionally biased region" description="Basic and acidic residues" evidence="1">
    <location>
        <begin position="960"/>
        <end position="969"/>
    </location>
</feature>
<dbReference type="GO" id="GO:0005730">
    <property type="term" value="C:nucleolus"/>
    <property type="evidence" value="ECO:0007669"/>
    <property type="project" value="TreeGrafter"/>
</dbReference>
<feature type="region of interest" description="Disordered" evidence="1">
    <location>
        <begin position="1"/>
        <end position="32"/>
    </location>
</feature>
<protein>
    <submittedName>
        <fullName evidence="3">3'-5' exonuclease</fullName>
    </submittedName>
</protein>
<dbReference type="GO" id="GO:0071051">
    <property type="term" value="P:poly(A)-dependent snoRNA 3'-end processing"/>
    <property type="evidence" value="ECO:0007669"/>
    <property type="project" value="TreeGrafter"/>
</dbReference>
<proteinExistence type="predicted"/>
<keyword evidence="4" id="KW-1185">Reference proteome</keyword>
<dbReference type="GO" id="GO:0071044">
    <property type="term" value="P:histone mRNA catabolic process"/>
    <property type="evidence" value="ECO:0007669"/>
    <property type="project" value="TreeGrafter"/>
</dbReference>
<feature type="domain" description="HRDC" evidence="2">
    <location>
        <begin position="522"/>
        <end position="602"/>
    </location>
</feature>
<comment type="caution">
    <text evidence="3">The sequence shown here is derived from an EMBL/GenBank/DDBJ whole genome shotgun (WGS) entry which is preliminary data.</text>
</comment>
<dbReference type="Pfam" id="PF01612">
    <property type="entry name" value="DNA_pol_A_exo1"/>
    <property type="match status" value="1"/>
</dbReference>
<dbReference type="InterPro" id="IPR002562">
    <property type="entry name" value="3'-5'_exonuclease_dom"/>
</dbReference>
<reference evidence="3" key="2">
    <citation type="submission" date="2021-04" db="EMBL/GenBank/DDBJ databases">
        <authorList>
            <person name="Podell S."/>
        </authorList>
    </citation>
    <scope>NUCLEOTIDE SEQUENCE</scope>
    <source>
        <strain evidence="3">Hildebrandi</strain>
    </source>
</reference>
<dbReference type="GO" id="GO:0071038">
    <property type="term" value="P:TRAMP-dependent tRNA surveillance pathway"/>
    <property type="evidence" value="ECO:0007669"/>
    <property type="project" value="TreeGrafter"/>
</dbReference>
<dbReference type="PANTHER" id="PTHR12124:SF47">
    <property type="entry name" value="EXOSOME COMPONENT 10"/>
    <property type="match status" value="1"/>
</dbReference>